<proteinExistence type="predicted"/>
<keyword evidence="4 6" id="KW-1133">Transmembrane helix</keyword>
<protein>
    <submittedName>
        <fullName evidence="7">CidA/LrgA family protein</fullName>
    </submittedName>
</protein>
<gene>
    <name evidence="7" type="ORF">IAB31_13550</name>
</gene>
<dbReference type="InterPro" id="IPR005538">
    <property type="entry name" value="LrgA/CidA"/>
</dbReference>
<name>A0A9D1AEK4_9FIRM</name>
<feature type="transmembrane region" description="Helical" evidence="6">
    <location>
        <begin position="58"/>
        <end position="75"/>
    </location>
</feature>
<accession>A0A9D1AEK4</accession>
<evidence type="ECO:0000256" key="1">
    <source>
        <dbReference type="ARBA" id="ARBA00004651"/>
    </source>
</evidence>
<dbReference type="AlphaFoldDB" id="A0A9D1AEK4"/>
<evidence type="ECO:0000256" key="2">
    <source>
        <dbReference type="ARBA" id="ARBA00022475"/>
    </source>
</evidence>
<evidence type="ECO:0000256" key="4">
    <source>
        <dbReference type="ARBA" id="ARBA00022989"/>
    </source>
</evidence>
<dbReference type="Pfam" id="PF03788">
    <property type="entry name" value="LrgA"/>
    <property type="match status" value="1"/>
</dbReference>
<organism evidence="7 8">
    <name type="scientific">Candidatus Choladousia intestinavium</name>
    <dbReference type="NCBI Taxonomy" id="2840727"/>
    <lineage>
        <taxon>Bacteria</taxon>
        <taxon>Bacillati</taxon>
        <taxon>Bacillota</taxon>
        <taxon>Clostridia</taxon>
        <taxon>Lachnospirales</taxon>
        <taxon>Lachnospiraceae</taxon>
        <taxon>Lachnospiraceae incertae sedis</taxon>
        <taxon>Candidatus Choladousia</taxon>
    </lineage>
</organism>
<reference evidence="7" key="2">
    <citation type="journal article" date="2021" name="PeerJ">
        <title>Extensive microbial diversity within the chicken gut microbiome revealed by metagenomics and culture.</title>
        <authorList>
            <person name="Gilroy R."/>
            <person name="Ravi A."/>
            <person name="Getino M."/>
            <person name="Pursley I."/>
            <person name="Horton D.L."/>
            <person name="Alikhan N.F."/>
            <person name="Baker D."/>
            <person name="Gharbi K."/>
            <person name="Hall N."/>
            <person name="Watson M."/>
            <person name="Adriaenssens E.M."/>
            <person name="Foster-Nyarko E."/>
            <person name="Jarju S."/>
            <person name="Secka A."/>
            <person name="Antonio M."/>
            <person name="Oren A."/>
            <person name="Chaudhuri R.R."/>
            <person name="La Ragione R."/>
            <person name="Hildebrand F."/>
            <person name="Pallen M.J."/>
        </authorList>
    </citation>
    <scope>NUCLEOTIDE SEQUENCE</scope>
    <source>
        <strain evidence="7">ChiSjej4B22-8148</strain>
    </source>
</reference>
<dbReference type="PANTHER" id="PTHR33931:SF2">
    <property type="entry name" value="HOLIN-LIKE PROTEIN CIDA"/>
    <property type="match status" value="1"/>
</dbReference>
<keyword evidence="3 6" id="KW-0812">Transmembrane</keyword>
<comment type="caution">
    <text evidence="7">The sequence shown here is derived from an EMBL/GenBank/DDBJ whole genome shotgun (WGS) entry which is preliminary data.</text>
</comment>
<dbReference type="GO" id="GO:0005886">
    <property type="term" value="C:plasma membrane"/>
    <property type="evidence" value="ECO:0007669"/>
    <property type="project" value="UniProtKB-SubCell"/>
</dbReference>
<evidence type="ECO:0000256" key="5">
    <source>
        <dbReference type="ARBA" id="ARBA00023136"/>
    </source>
</evidence>
<evidence type="ECO:0000256" key="6">
    <source>
        <dbReference type="SAM" id="Phobius"/>
    </source>
</evidence>
<feature type="transmembrane region" description="Helical" evidence="6">
    <location>
        <begin position="81"/>
        <end position="103"/>
    </location>
</feature>
<evidence type="ECO:0000313" key="8">
    <source>
        <dbReference type="Proteomes" id="UP000886757"/>
    </source>
</evidence>
<keyword evidence="2" id="KW-1003">Cell membrane</keyword>
<sequence length="127" mass="14040">MKYIKQFVIILTVSFLGEVLRAVLPLPVPASIYGLLLMLLALCTGVIPLDSVRETGRFLIEIMPLMFIPAAVGLIESWDKISPIVFELIVITAVSTVLVMVLSGRVTQWVIRRENRKSQSTGEAEGK</sequence>
<dbReference type="Proteomes" id="UP000886757">
    <property type="component" value="Unassembled WGS sequence"/>
</dbReference>
<keyword evidence="5 6" id="KW-0472">Membrane</keyword>
<feature type="transmembrane region" description="Helical" evidence="6">
    <location>
        <begin position="31"/>
        <end position="49"/>
    </location>
</feature>
<dbReference type="PANTHER" id="PTHR33931">
    <property type="entry name" value="HOLIN-LIKE PROTEIN CIDA-RELATED"/>
    <property type="match status" value="1"/>
</dbReference>
<comment type="subcellular location">
    <subcellularLocation>
        <location evidence="1">Cell membrane</location>
        <topology evidence="1">Multi-pass membrane protein</topology>
    </subcellularLocation>
</comment>
<evidence type="ECO:0000256" key="3">
    <source>
        <dbReference type="ARBA" id="ARBA00022692"/>
    </source>
</evidence>
<evidence type="ECO:0000313" key="7">
    <source>
        <dbReference type="EMBL" id="HIR14935.1"/>
    </source>
</evidence>
<reference evidence="7" key="1">
    <citation type="submission" date="2020-10" db="EMBL/GenBank/DDBJ databases">
        <authorList>
            <person name="Gilroy R."/>
        </authorList>
    </citation>
    <scope>NUCLEOTIDE SEQUENCE</scope>
    <source>
        <strain evidence="7">ChiSjej4B22-8148</strain>
    </source>
</reference>
<dbReference type="EMBL" id="DVGK01000160">
    <property type="protein sequence ID" value="HIR14935.1"/>
    <property type="molecule type" value="Genomic_DNA"/>
</dbReference>